<dbReference type="GO" id="GO:0006952">
    <property type="term" value="P:defense response"/>
    <property type="evidence" value="ECO:0000318"/>
    <property type="project" value="GO_Central"/>
</dbReference>
<dbReference type="SMR" id="A0A078I6S0"/>
<name>A0A078I6S0_BRANA</name>
<dbReference type="Proteomes" id="UP000028999">
    <property type="component" value="Unassembled WGS sequence"/>
</dbReference>
<dbReference type="EMBL" id="LK032637">
    <property type="protein sequence ID" value="CDY45827.1"/>
    <property type="molecule type" value="Genomic_DNA"/>
</dbReference>
<keyword evidence="1" id="KW-0732">Signal</keyword>
<dbReference type="PaxDb" id="3708-A0A078I6S0"/>
<evidence type="ECO:0000256" key="1">
    <source>
        <dbReference type="SAM" id="SignalP"/>
    </source>
</evidence>
<gene>
    <name evidence="2" type="primary">BnaC03g16500D</name>
    <name evidence="2" type="ORF">GSBRNA2T00082769001</name>
</gene>
<organism evidence="2 3">
    <name type="scientific">Brassica napus</name>
    <name type="common">Rape</name>
    <dbReference type="NCBI Taxonomy" id="3708"/>
    <lineage>
        <taxon>Eukaryota</taxon>
        <taxon>Viridiplantae</taxon>
        <taxon>Streptophyta</taxon>
        <taxon>Embryophyta</taxon>
        <taxon>Tracheophyta</taxon>
        <taxon>Spermatophyta</taxon>
        <taxon>Magnoliopsida</taxon>
        <taxon>eudicotyledons</taxon>
        <taxon>Gunneridae</taxon>
        <taxon>Pentapetalae</taxon>
        <taxon>rosids</taxon>
        <taxon>malvids</taxon>
        <taxon>Brassicales</taxon>
        <taxon>Brassicaceae</taxon>
        <taxon>Brassiceae</taxon>
        <taxon>Brassica</taxon>
    </lineage>
</organism>
<evidence type="ECO:0000313" key="2">
    <source>
        <dbReference type="EMBL" id="CDY45827.1"/>
    </source>
</evidence>
<protein>
    <submittedName>
        <fullName evidence="2">BnaC03g16500D protein</fullName>
    </submittedName>
</protein>
<evidence type="ECO:0000313" key="3">
    <source>
        <dbReference type="Proteomes" id="UP000028999"/>
    </source>
</evidence>
<reference evidence="2 3" key="1">
    <citation type="journal article" date="2014" name="Science">
        <title>Plant genetics. Early allopolyploid evolution in the post-Neolithic Brassica napus oilseed genome.</title>
        <authorList>
            <person name="Chalhoub B."/>
            <person name="Denoeud F."/>
            <person name="Liu S."/>
            <person name="Parkin I.A."/>
            <person name="Tang H."/>
            <person name="Wang X."/>
            <person name="Chiquet J."/>
            <person name="Belcram H."/>
            <person name="Tong C."/>
            <person name="Samans B."/>
            <person name="Correa M."/>
            <person name="Da Silva C."/>
            <person name="Just J."/>
            <person name="Falentin C."/>
            <person name="Koh C.S."/>
            <person name="Le Clainche I."/>
            <person name="Bernard M."/>
            <person name="Bento P."/>
            <person name="Noel B."/>
            <person name="Labadie K."/>
            <person name="Alberti A."/>
            <person name="Charles M."/>
            <person name="Arnaud D."/>
            <person name="Guo H."/>
            <person name="Daviaud C."/>
            <person name="Alamery S."/>
            <person name="Jabbari K."/>
            <person name="Zhao M."/>
            <person name="Edger P.P."/>
            <person name="Chelaifa H."/>
            <person name="Tack D."/>
            <person name="Lassalle G."/>
            <person name="Mestiri I."/>
            <person name="Schnel N."/>
            <person name="Le Paslier M.C."/>
            <person name="Fan G."/>
            <person name="Renault V."/>
            <person name="Bayer P.E."/>
            <person name="Golicz A.A."/>
            <person name="Manoli S."/>
            <person name="Lee T.H."/>
            <person name="Thi V.H."/>
            <person name="Chalabi S."/>
            <person name="Hu Q."/>
            <person name="Fan C."/>
            <person name="Tollenaere R."/>
            <person name="Lu Y."/>
            <person name="Battail C."/>
            <person name="Shen J."/>
            <person name="Sidebottom C.H."/>
            <person name="Wang X."/>
            <person name="Canaguier A."/>
            <person name="Chauveau A."/>
            <person name="Berard A."/>
            <person name="Deniot G."/>
            <person name="Guan M."/>
            <person name="Liu Z."/>
            <person name="Sun F."/>
            <person name="Lim Y.P."/>
            <person name="Lyons E."/>
            <person name="Town C.D."/>
            <person name="Bancroft I."/>
            <person name="Wang X."/>
            <person name="Meng J."/>
            <person name="Ma J."/>
            <person name="Pires J.C."/>
            <person name="King G.J."/>
            <person name="Brunel D."/>
            <person name="Delourme R."/>
            <person name="Renard M."/>
            <person name="Aury J.M."/>
            <person name="Adams K.L."/>
            <person name="Batley J."/>
            <person name="Snowdon R.J."/>
            <person name="Tost J."/>
            <person name="Edwards D."/>
            <person name="Zhou Y."/>
            <person name="Hua W."/>
            <person name="Sharpe A.G."/>
            <person name="Paterson A.H."/>
            <person name="Guan C."/>
            <person name="Wincker P."/>
        </authorList>
    </citation>
    <scope>NUCLEOTIDE SEQUENCE [LARGE SCALE GENOMIC DNA]</scope>
    <source>
        <strain evidence="3">cv. Darmor-bzh</strain>
    </source>
</reference>
<accession>A0A078I6S0</accession>
<feature type="chain" id="PRO_5044540197" evidence="1">
    <location>
        <begin position="27"/>
        <end position="82"/>
    </location>
</feature>
<dbReference type="AlphaFoldDB" id="A0A078I6S0"/>
<sequence>MISISKCDFLAFLCLAILLTLNLAEAQDRSKLIPIGPCAQIPNCSQTCKNSGFTKGGQCIKWYPNSIKYTCACFVNAATPAV</sequence>
<keyword evidence="3" id="KW-1185">Reference proteome</keyword>
<dbReference type="InterPro" id="IPR036574">
    <property type="entry name" value="Scorpion_toxin-like_sf"/>
</dbReference>
<proteinExistence type="predicted"/>
<dbReference type="Gramene" id="CDY45827">
    <property type="protein sequence ID" value="CDY45827"/>
    <property type="gene ID" value="GSBRNA2T00082769001"/>
</dbReference>
<feature type="signal peptide" evidence="1">
    <location>
        <begin position="1"/>
        <end position="26"/>
    </location>
</feature>
<dbReference type="OMA" id="CIKWYPD"/>
<dbReference type="Gene3D" id="3.30.30.10">
    <property type="entry name" value="Knottin, scorpion toxin-like"/>
    <property type="match status" value="1"/>
</dbReference>